<dbReference type="EMBL" id="JAYMGO010000004">
    <property type="protein sequence ID" value="KAL1275290.1"/>
    <property type="molecule type" value="Genomic_DNA"/>
</dbReference>
<keyword evidence="3" id="KW-1185">Reference proteome</keyword>
<organism evidence="2 3">
    <name type="scientific">Cirrhinus molitorella</name>
    <name type="common">mud carp</name>
    <dbReference type="NCBI Taxonomy" id="172907"/>
    <lineage>
        <taxon>Eukaryota</taxon>
        <taxon>Metazoa</taxon>
        <taxon>Chordata</taxon>
        <taxon>Craniata</taxon>
        <taxon>Vertebrata</taxon>
        <taxon>Euteleostomi</taxon>
        <taxon>Actinopterygii</taxon>
        <taxon>Neopterygii</taxon>
        <taxon>Teleostei</taxon>
        <taxon>Ostariophysi</taxon>
        <taxon>Cypriniformes</taxon>
        <taxon>Cyprinidae</taxon>
        <taxon>Labeoninae</taxon>
        <taxon>Labeonini</taxon>
        <taxon>Cirrhinus</taxon>
    </lineage>
</organism>
<name>A0ABR3NF44_9TELE</name>
<sequence length="75" mass="8421">MEDSGEANLPEFPETTPTQLPPGGEKPFSEKVDCRGLCYTSELSQVRTARSLYATLNSKEEMVASCDIRRRRRSP</sequence>
<accession>A0ABR3NF44</accession>
<feature type="region of interest" description="Disordered" evidence="1">
    <location>
        <begin position="1"/>
        <end position="31"/>
    </location>
</feature>
<evidence type="ECO:0000313" key="3">
    <source>
        <dbReference type="Proteomes" id="UP001558613"/>
    </source>
</evidence>
<protein>
    <submittedName>
        <fullName evidence="2">Uncharacterized protein</fullName>
    </submittedName>
</protein>
<comment type="caution">
    <text evidence="2">The sequence shown here is derived from an EMBL/GenBank/DDBJ whole genome shotgun (WGS) entry which is preliminary data.</text>
</comment>
<gene>
    <name evidence="2" type="ORF">QQF64_034913</name>
</gene>
<reference evidence="2 3" key="1">
    <citation type="submission" date="2023-09" db="EMBL/GenBank/DDBJ databases">
        <authorList>
            <person name="Wang M."/>
        </authorList>
    </citation>
    <scope>NUCLEOTIDE SEQUENCE [LARGE SCALE GENOMIC DNA]</scope>
    <source>
        <strain evidence="2">GT-2023</strain>
        <tissue evidence="2">Liver</tissue>
    </source>
</reference>
<evidence type="ECO:0000313" key="2">
    <source>
        <dbReference type="EMBL" id="KAL1275290.1"/>
    </source>
</evidence>
<dbReference type="Proteomes" id="UP001558613">
    <property type="component" value="Unassembled WGS sequence"/>
</dbReference>
<evidence type="ECO:0000256" key="1">
    <source>
        <dbReference type="SAM" id="MobiDB-lite"/>
    </source>
</evidence>
<proteinExistence type="predicted"/>